<organism evidence="1">
    <name type="scientific">Aspergillus flavus</name>
    <dbReference type="NCBI Taxonomy" id="5059"/>
    <lineage>
        <taxon>Eukaryota</taxon>
        <taxon>Fungi</taxon>
        <taxon>Dikarya</taxon>
        <taxon>Ascomycota</taxon>
        <taxon>Pezizomycotina</taxon>
        <taxon>Eurotiomycetes</taxon>
        <taxon>Eurotiomycetidae</taxon>
        <taxon>Eurotiales</taxon>
        <taxon>Aspergillaceae</taxon>
        <taxon>Aspergillus</taxon>
        <taxon>Aspergillus subgen. Circumdati</taxon>
    </lineage>
</organism>
<dbReference type="AlphaFoldDB" id="A0A5N6GZN8"/>
<dbReference type="EMBL" id="ML734599">
    <property type="protein sequence ID" value="KAB8246450.1"/>
    <property type="molecule type" value="Genomic_DNA"/>
</dbReference>
<evidence type="ECO:0000313" key="1">
    <source>
        <dbReference type="EMBL" id="KAB8246450.1"/>
    </source>
</evidence>
<name>A0A5N6GZN8_ASPFL</name>
<dbReference type="Proteomes" id="UP000325434">
    <property type="component" value="Unassembled WGS sequence"/>
</dbReference>
<reference evidence="1" key="1">
    <citation type="submission" date="2019-04" db="EMBL/GenBank/DDBJ databases">
        <title>Friends and foes A comparative genomics study of 23 Aspergillus species from section Flavi.</title>
        <authorList>
            <consortium name="DOE Joint Genome Institute"/>
            <person name="Kjaerbolling I."/>
            <person name="Vesth T."/>
            <person name="Frisvad J.C."/>
            <person name="Nybo J.L."/>
            <person name="Theobald S."/>
            <person name="Kildgaard S."/>
            <person name="Isbrandt T."/>
            <person name="Kuo A."/>
            <person name="Sato A."/>
            <person name="Lyhne E.K."/>
            <person name="Kogle M.E."/>
            <person name="Wiebenga A."/>
            <person name="Kun R.S."/>
            <person name="Lubbers R.J."/>
            <person name="Makela M.R."/>
            <person name="Barry K."/>
            <person name="Chovatia M."/>
            <person name="Clum A."/>
            <person name="Daum C."/>
            <person name="Haridas S."/>
            <person name="He G."/>
            <person name="LaButti K."/>
            <person name="Lipzen A."/>
            <person name="Mondo S."/>
            <person name="Riley R."/>
            <person name="Salamov A."/>
            <person name="Simmons B.A."/>
            <person name="Magnuson J.K."/>
            <person name="Henrissat B."/>
            <person name="Mortensen U.H."/>
            <person name="Larsen T.O."/>
            <person name="Devries R.P."/>
            <person name="Grigoriev I.V."/>
            <person name="Machida M."/>
            <person name="Baker S.E."/>
            <person name="Andersen M.R."/>
        </authorList>
    </citation>
    <scope>NUCLEOTIDE SEQUENCE [LARGE SCALE GENOMIC DNA]</scope>
    <source>
        <strain evidence="1">CBS 121.62</strain>
    </source>
</reference>
<accession>A0A5N6GZN8</accession>
<protein>
    <submittedName>
        <fullName evidence="1">Uncharacterized protein</fullName>
    </submittedName>
</protein>
<sequence>MVAILRATGDVTLCRMACRYRRPERHHSNVTGRAWALMVSCQILLGISNGVHRMSVNTRQNLQSLHLLIVWLSAALELPEHRQKSIHLLGPRYLYSGPQV</sequence>
<proteinExistence type="predicted"/>
<gene>
    <name evidence="1" type="ORF">BDV35DRAFT_220198</name>
</gene>